<evidence type="ECO:0000313" key="3">
    <source>
        <dbReference type="EMBL" id="MBY83614.1"/>
    </source>
</evidence>
<organism evidence="3">
    <name type="scientific">Sipha flava</name>
    <name type="common">yellow sugarcane aphid</name>
    <dbReference type="NCBI Taxonomy" id="143950"/>
    <lineage>
        <taxon>Eukaryota</taxon>
        <taxon>Metazoa</taxon>
        <taxon>Ecdysozoa</taxon>
        <taxon>Arthropoda</taxon>
        <taxon>Hexapoda</taxon>
        <taxon>Insecta</taxon>
        <taxon>Pterygota</taxon>
        <taxon>Neoptera</taxon>
        <taxon>Paraneoptera</taxon>
        <taxon>Hemiptera</taxon>
        <taxon>Sternorrhyncha</taxon>
        <taxon>Aphidomorpha</taxon>
        <taxon>Aphidoidea</taxon>
        <taxon>Aphididae</taxon>
        <taxon>Sipha</taxon>
    </lineage>
</organism>
<evidence type="ECO:0000313" key="4">
    <source>
        <dbReference type="Proteomes" id="UP000694846"/>
    </source>
</evidence>
<feature type="chain" id="PRO_5044579326" evidence="2">
    <location>
        <begin position="20"/>
        <end position="114"/>
    </location>
</feature>
<feature type="transmembrane region" description="Helical" evidence="1">
    <location>
        <begin position="34"/>
        <end position="52"/>
    </location>
</feature>
<dbReference type="GeneID" id="112693481"/>
<protein>
    <submittedName>
        <fullName evidence="5">Uncharacterized protein LOC112693481</fullName>
    </submittedName>
</protein>
<reference evidence="3" key="1">
    <citation type="submission" date="2018-04" db="EMBL/GenBank/DDBJ databases">
        <title>Transcriptome assembly of Sipha flava.</title>
        <authorList>
            <person name="Scully E.D."/>
            <person name="Geib S.M."/>
            <person name="Palmer N.A."/>
            <person name="Koch K."/>
            <person name="Bradshaw J."/>
            <person name="Heng-Moss T."/>
            <person name="Sarath G."/>
        </authorList>
    </citation>
    <scope>NUCLEOTIDE SEQUENCE</scope>
</reference>
<keyword evidence="4" id="KW-1185">Reference proteome</keyword>
<keyword evidence="1" id="KW-0472">Membrane</keyword>
<gene>
    <name evidence="5" type="primary">LOC112693481</name>
    <name evidence="3" type="ORF">g.56522</name>
</gene>
<keyword evidence="1" id="KW-0812">Transmembrane</keyword>
<evidence type="ECO:0000313" key="5">
    <source>
        <dbReference type="RefSeq" id="XP_025424357.1"/>
    </source>
</evidence>
<dbReference type="EMBL" id="GGMS01014411">
    <property type="protein sequence ID" value="MBY83614.1"/>
    <property type="molecule type" value="Transcribed_RNA"/>
</dbReference>
<evidence type="ECO:0000256" key="2">
    <source>
        <dbReference type="SAM" id="SignalP"/>
    </source>
</evidence>
<keyword evidence="1" id="KW-1133">Transmembrane helix</keyword>
<sequence length="114" mass="13045">MSAVHWMLSPVACAMSVCACLYDSEVLFSSSSGIHRLEFILYFFFNFSYFFFGEYRFLKAVHCPWVTLGSVDERERSRLRSSHKVKYSSSGKEHDERITEVEAKANLGVATPTI</sequence>
<accession>A0A2S2R112</accession>
<reference evidence="5" key="2">
    <citation type="submission" date="2025-04" db="UniProtKB">
        <authorList>
            <consortium name="RefSeq"/>
        </authorList>
    </citation>
    <scope>IDENTIFICATION</scope>
    <source>
        <tissue evidence="5">Whole body</tissue>
    </source>
</reference>
<dbReference type="RefSeq" id="XP_025424357.1">
    <property type="nucleotide sequence ID" value="XM_025568572.1"/>
</dbReference>
<keyword evidence="2" id="KW-0732">Signal</keyword>
<feature type="signal peptide" evidence="2">
    <location>
        <begin position="1"/>
        <end position="19"/>
    </location>
</feature>
<dbReference type="Proteomes" id="UP000694846">
    <property type="component" value="Unplaced"/>
</dbReference>
<name>A0A2S2R112_9HEMI</name>
<dbReference type="AlphaFoldDB" id="A0A2S2R112"/>
<proteinExistence type="predicted"/>
<evidence type="ECO:0000256" key="1">
    <source>
        <dbReference type="SAM" id="Phobius"/>
    </source>
</evidence>